<evidence type="ECO:0000313" key="1">
    <source>
        <dbReference type="EMBL" id="CAK6976946.1"/>
    </source>
</evidence>
<dbReference type="Proteomes" id="UP001314229">
    <property type="component" value="Unassembled WGS sequence"/>
</dbReference>
<comment type="caution">
    <text evidence="1">The sequence shown here is derived from an EMBL/GenBank/DDBJ whole genome shotgun (WGS) entry which is preliminary data.</text>
</comment>
<organism evidence="1 2">
    <name type="scientific">Scomber scombrus</name>
    <name type="common">Atlantic mackerel</name>
    <name type="synonym">Scomber vernalis</name>
    <dbReference type="NCBI Taxonomy" id="13677"/>
    <lineage>
        <taxon>Eukaryota</taxon>
        <taxon>Metazoa</taxon>
        <taxon>Chordata</taxon>
        <taxon>Craniata</taxon>
        <taxon>Vertebrata</taxon>
        <taxon>Euteleostomi</taxon>
        <taxon>Actinopterygii</taxon>
        <taxon>Neopterygii</taxon>
        <taxon>Teleostei</taxon>
        <taxon>Neoteleostei</taxon>
        <taxon>Acanthomorphata</taxon>
        <taxon>Pelagiaria</taxon>
        <taxon>Scombriformes</taxon>
        <taxon>Scombridae</taxon>
        <taxon>Scomber</taxon>
    </lineage>
</organism>
<protein>
    <submittedName>
        <fullName evidence="1">Zinc finger MYM-type protein 1-like</fullName>
    </submittedName>
</protein>
<proteinExistence type="predicted"/>
<dbReference type="EMBL" id="CAWUFR010000376">
    <property type="protein sequence ID" value="CAK6976946.1"/>
    <property type="molecule type" value="Genomic_DNA"/>
</dbReference>
<accession>A0AAV1PYX1</accession>
<evidence type="ECO:0000313" key="2">
    <source>
        <dbReference type="Proteomes" id="UP001314229"/>
    </source>
</evidence>
<keyword evidence="2" id="KW-1185">Reference proteome</keyword>
<name>A0AAV1PYX1_SCOSC</name>
<reference evidence="1 2" key="1">
    <citation type="submission" date="2024-01" db="EMBL/GenBank/DDBJ databases">
        <authorList>
            <person name="Alioto T."/>
            <person name="Alioto T."/>
            <person name="Gomez Garrido J."/>
        </authorList>
    </citation>
    <scope>NUCLEOTIDE SEQUENCE [LARGE SCALE GENOMIC DNA]</scope>
</reference>
<feature type="non-terminal residue" evidence="1">
    <location>
        <position position="1"/>
    </location>
</feature>
<sequence>VANISALTKEMLALRDGRESLMLHLSLARTTVGKRKGRDSMMKPLKRRQLRTVQQQCFGTVFFNAMDSIISDLDTRFHTTAGIVEQISEDKVPSVCQPLIKKYSRDLTSECENEVRHLKTVYAATFPPNLSPLGLLNAINKMQLHTIFGEACIALRIFCTLPVTVAGGERAFSKVKLFEVHCVSGQALQSCHVVH</sequence>
<dbReference type="AlphaFoldDB" id="A0AAV1PYX1"/>
<gene>
    <name evidence="1" type="ORF">FSCOSCO3_A017190</name>
</gene>